<proteinExistence type="predicted"/>
<evidence type="ECO:0000313" key="1">
    <source>
        <dbReference type="EMBL" id="GAU23401.1"/>
    </source>
</evidence>
<protein>
    <submittedName>
        <fullName evidence="1">Uncharacterized protein</fullName>
    </submittedName>
</protein>
<sequence length="69" mass="7578">MTSLGTLISKKGSAENFVCIPNMSGLDIANTFNKNKKHHHTPHRPSDNFHALYGPGIGEFQTALVLDKE</sequence>
<organism evidence="1 2">
    <name type="scientific">Trifolium subterraneum</name>
    <name type="common">Subterranean clover</name>
    <dbReference type="NCBI Taxonomy" id="3900"/>
    <lineage>
        <taxon>Eukaryota</taxon>
        <taxon>Viridiplantae</taxon>
        <taxon>Streptophyta</taxon>
        <taxon>Embryophyta</taxon>
        <taxon>Tracheophyta</taxon>
        <taxon>Spermatophyta</taxon>
        <taxon>Magnoliopsida</taxon>
        <taxon>eudicotyledons</taxon>
        <taxon>Gunneridae</taxon>
        <taxon>Pentapetalae</taxon>
        <taxon>rosids</taxon>
        <taxon>fabids</taxon>
        <taxon>Fabales</taxon>
        <taxon>Fabaceae</taxon>
        <taxon>Papilionoideae</taxon>
        <taxon>50 kb inversion clade</taxon>
        <taxon>NPAAA clade</taxon>
        <taxon>Hologalegina</taxon>
        <taxon>IRL clade</taxon>
        <taxon>Trifolieae</taxon>
        <taxon>Trifolium</taxon>
    </lineage>
</organism>
<name>A0A2Z6LVB1_TRISU</name>
<accession>A0A2Z6LVB1</accession>
<dbReference type="Proteomes" id="UP000242715">
    <property type="component" value="Unassembled WGS sequence"/>
</dbReference>
<dbReference type="AlphaFoldDB" id="A0A2Z6LVB1"/>
<evidence type="ECO:0000313" key="2">
    <source>
        <dbReference type="Proteomes" id="UP000242715"/>
    </source>
</evidence>
<dbReference type="EMBL" id="DF973268">
    <property type="protein sequence ID" value="GAU23401.1"/>
    <property type="molecule type" value="Genomic_DNA"/>
</dbReference>
<keyword evidence="2" id="KW-1185">Reference proteome</keyword>
<gene>
    <name evidence="1" type="ORF">TSUD_334490</name>
</gene>
<reference evidence="2" key="1">
    <citation type="journal article" date="2017" name="Front. Plant Sci.">
        <title>Climate Clever Clovers: New Paradigm to Reduce the Environmental Footprint of Ruminants by Breeding Low Methanogenic Forages Utilizing Haplotype Variation.</title>
        <authorList>
            <person name="Kaur P."/>
            <person name="Appels R."/>
            <person name="Bayer P.E."/>
            <person name="Keeble-Gagnere G."/>
            <person name="Wang J."/>
            <person name="Hirakawa H."/>
            <person name="Shirasawa K."/>
            <person name="Vercoe P."/>
            <person name="Stefanova K."/>
            <person name="Durmic Z."/>
            <person name="Nichols P."/>
            <person name="Revell C."/>
            <person name="Isobe S.N."/>
            <person name="Edwards D."/>
            <person name="Erskine W."/>
        </authorList>
    </citation>
    <scope>NUCLEOTIDE SEQUENCE [LARGE SCALE GENOMIC DNA]</scope>
    <source>
        <strain evidence="2">cv. Daliak</strain>
    </source>
</reference>